<dbReference type="PROSITE" id="PS00028">
    <property type="entry name" value="ZINC_FINGER_C2H2_1"/>
    <property type="match status" value="1"/>
</dbReference>
<feature type="region of interest" description="Disordered" evidence="3">
    <location>
        <begin position="62"/>
        <end position="98"/>
    </location>
</feature>
<dbReference type="PANTHER" id="PTHR13037:SF24">
    <property type="entry name" value="POLYCOMB PROTEIN PCL-RELATED"/>
    <property type="match status" value="1"/>
</dbReference>
<dbReference type="PROSITE" id="PS50157">
    <property type="entry name" value="ZINC_FINGER_C2H2_2"/>
    <property type="match status" value="1"/>
</dbReference>
<evidence type="ECO:0000259" key="4">
    <source>
        <dbReference type="PROSITE" id="PS50157"/>
    </source>
</evidence>
<dbReference type="EMBL" id="APAU02000001">
    <property type="protein sequence ID" value="EUB64849.1"/>
    <property type="molecule type" value="Genomic_DNA"/>
</dbReference>
<feature type="region of interest" description="Disordered" evidence="3">
    <location>
        <begin position="986"/>
        <end position="1056"/>
    </location>
</feature>
<protein>
    <recommendedName>
        <fullName evidence="4">C2H2-type domain-containing protein</fullName>
    </recommendedName>
</protein>
<feature type="region of interest" description="Disordered" evidence="3">
    <location>
        <begin position="205"/>
        <end position="237"/>
    </location>
</feature>
<feature type="compositionally biased region" description="Low complexity" evidence="3">
    <location>
        <begin position="752"/>
        <end position="762"/>
    </location>
</feature>
<feature type="region of interest" description="Disordered" evidence="3">
    <location>
        <begin position="676"/>
        <end position="721"/>
    </location>
</feature>
<feature type="compositionally biased region" description="Polar residues" evidence="3">
    <location>
        <begin position="1020"/>
        <end position="1034"/>
    </location>
</feature>
<sequence length="1243" mass="133429">MAKRRVTKERCNGHDTKWPYLPKPEVKQATKQHQNSSVFSLVDPNIELPTISANEVEQVLSQLQSSSSSQSSAPPPSRKTSGYWFSKDDSFTPPPTKRSFGGCVTPVITYADHRMQNSQPPQARSSSLFAALQLPPLGVGPTTVSSSTSPPLHVALRRQLLAPSTTFTNISNAAKQRQENLTVRLANRAKLTAAARIPVLANPSTANSECTTPTRSIISQPPTLMTPSSTDHVPQDPNERFRFVCPHPRCGRRYQARIGLTRHLVKYHGENVEAEEVVTLMPKSDPLPAASGTVCNEEATLSCSPVPSSTAAAGPSSSLKLCFSVRTVRSDSKANFVFHLRLSDTNPCLADARALAGRVISFFCRMERDTGNLNSTGAQSIQSSRNRSSSKTLASCPLLCKRVEMEYGVVPLVVQVDQRSSQSLDRSKVQRRYPSPPPPSSSTSTLACPPPPPPARTTAPTAAARANLRSQTSPSLLFDRQTTTTGGGGAKVAIVSMRRSPPPVSVPTAHPDPLLVQQPPPPPILQPLPPFHMSIYSNDVSERLSNCKLPPGGAPTDPWCCSSSDRTAAVVSVPQCSSSCCWQDDCEEFEHEEEEEDFLEEDCSSDLGFDSCYYPSRPTDSLPCLLHPTYPRHFHSPPPSFHLLPRGSAVDLSTAGVTEECSSCCWTADSDFSSSLGGGHGGRHSSEDGRVPSTGGFWTSPYPRVPPTRQRKQRLSSTSSAMLLSRRRFSTTVEKKLRWRRGDRHGRRRTVSSSGGSSGGLPVAAAPNAADVVVSTAQSASVICGGGGDNSSSLAKASDELVACPIHDCGLVCSGCENLCEHLKECHLPDSQNKPVRLIFACPVKSCRTFCANEAAFEAHFDAHLESHISGKIGDFFRRTSTDYEGEAAKSSQHQRRRHVKSTSSLVDLNMDVFDSLCLPVSPTDQPISNRSSDDPDCSVSASAKFGSPSTSVALLDGENWSLLQALDLLPDDVLHGLLQEKTAGASTNGACTRPSPFSAGGSGNTPTLSNGSSGGIGSVQDSSRQHLQQQTPMFVSCSSASSGEVSSPVHSERCHQGLGEGSVVKRQRNSLTCLDFPREGQTGLSRTRSTQLQSKRETPPPNSLPSASQLLFQNKSVALHAVSTEDLFHLPEAWQQMCQKPDSTRINWQEGEAEGEGGTSFTFPGGSERVPACHLSDTDMPPLSSCLLPTPTTPATAPACPHLRRKKTASPEGIGGCIFNAWCSSADPHSLGLLTNSLAYVR</sequence>
<dbReference type="GO" id="GO:0008270">
    <property type="term" value="F:zinc ion binding"/>
    <property type="evidence" value="ECO:0007669"/>
    <property type="project" value="UniProtKB-KW"/>
</dbReference>
<keyword evidence="1" id="KW-0945">Host-virus interaction</keyword>
<evidence type="ECO:0000256" key="2">
    <source>
        <dbReference type="PROSITE-ProRule" id="PRU00042"/>
    </source>
</evidence>
<keyword evidence="2" id="KW-0479">Metal-binding</keyword>
<name>W6VD30_ECHGR</name>
<feature type="compositionally biased region" description="Basic and acidic residues" evidence="3">
    <location>
        <begin position="8"/>
        <end position="17"/>
    </location>
</feature>
<dbReference type="SMART" id="SM00355">
    <property type="entry name" value="ZnF_C2H2"/>
    <property type="match status" value="3"/>
</dbReference>
<gene>
    <name evidence="5" type="ORF">EGR_00118</name>
</gene>
<proteinExistence type="predicted"/>
<feature type="domain" description="C2H2-type" evidence="4">
    <location>
        <begin position="243"/>
        <end position="272"/>
    </location>
</feature>
<dbReference type="RefSeq" id="XP_024356045.1">
    <property type="nucleotide sequence ID" value="XM_024489367.1"/>
</dbReference>
<keyword evidence="6" id="KW-1185">Reference proteome</keyword>
<feature type="compositionally biased region" description="Low complexity" evidence="3">
    <location>
        <begin position="62"/>
        <end position="72"/>
    </location>
</feature>
<dbReference type="AlphaFoldDB" id="W6VD30"/>
<dbReference type="InterPro" id="IPR013087">
    <property type="entry name" value="Znf_C2H2_type"/>
</dbReference>
<dbReference type="CTD" id="36335833"/>
<reference evidence="5 6" key="1">
    <citation type="journal article" date="2013" name="Nat. Genet.">
        <title>The genome of the hydatid tapeworm Echinococcus granulosus.</title>
        <authorList>
            <person name="Zheng H."/>
            <person name="Zhang W."/>
            <person name="Zhang L."/>
            <person name="Zhang Z."/>
            <person name="Li J."/>
            <person name="Lu G."/>
            <person name="Zhu Y."/>
            <person name="Wang Y."/>
            <person name="Huang Y."/>
            <person name="Liu J."/>
            <person name="Kang H."/>
            <person name="Chen J."/>
            <person name="Wang L."/>
            <person name="Chen A."/>
            <person name="Yu S."/>
            <person name="Gao Z."/>
            <person name="Jin L."/>
            <person name="Gu W."/>
            <person name="Wang Z."/>
            <person name="Zhao L."/>
            <person name="Shi B."/>
            <person name="Wen H."/>
            <person name="Lin R."/>
            <person name="Jones M.K."/>
            <person name="Brejova B."/>
            <person name="Vinar T."/>
            <person name="Zhao G."/>
            <person name="McManus D.P."/>
            <person name="Chen Z."/>
            <person name="Zhou Y."/>
            <person name="Wang S."/>
        </authorList>
    </citation>
    <scope>NUCLEOTIDE SEQUENCE [LARGE SCALE GENOMIC DNA]</scope>
</reference>
<accession>W6VD30</accession>
<evidence type="ECO:0000313" key="5">
    <source>
        <dbReference type="EMBL" id="EUB64849.1"/>
    </source>
</evidence>
<feature type="region of interest" description="Disordered" evidence="3">
    <location>
        <begin position="736"/>
        <end position="762"/>
    </location>
</feature>
<dbReference type="OrthoDB" id="6270588at2759"/>
<feature type="compositionally biased region" description="Low complexity" evidence="3">
    <location>
        <begin position="456"/>
        <end position="466"/>
    </location>
</feature>
<feature type="compositionally biased region" description="Basic residues" evidence="3">
    <location>
        <begin position="737"/>
        <end position="750"/>
    </location>
</feature>
<feature type="region of interest" description="Disordered" evidence="3">
    <location>
        <begin position="1"/>
        <end position="35"/>
    </location>
</feature>
<feature type="compositionally biased region" description="Low complexity" evidence="3">
    <location>
        <begin position="1036"/>
        <end position="1050"/>
    </location>
</feature>
<keyword evidence="2" id="KW-0862">Zinc</keyword>
<feature type="region of interest" description="Disordered" evidence="3">
    <location>
        <begin position="925"/>
        <end position="950"/>
    </location>
</feature>
<evidence type="ECO:0000256" key="1">
    <source>
        <dbReference type="ARBA" id="ARBA00022581"/>
    </source>
</evidence>
<dbReference type="Proteomes" id="UP000019149">
    <property type="component" value="Unassembled WGS sequence"/>
</dbReference>
<feature type="compositionally biased region" description="Polar residues" evidence="3">
    <location>
        <begin position="205"/>
        <end position="232"/>
    </location>
</feature>
<dbReference type="OMA" id="NERFRFV"/>
<feature type="compositionally biased region" description="Polar residues" evidence="3">
    <location>
        <begin position="1083"/>
        <end position="1094"/>
    </location>
</feature>
<dbReference type="PANTHER" id="PTHR13037">
    <property type="entry name" value="FORMIN"/>
    <property type="match status" value="1"/>
</dbReference>
<keyword evidence="2" id="KW-0863">Zinc-finger</keyword>
<dbReference type="KEGG" id="egl:EGR_00118"/>
<feature type="region of interest" description="Disordered" evidence="3">
    <location>
        <begin position="1075"/>
        <end position="1108"/>
    </location>
</feature>
<evidence type="ECO:0000256" key="3">
    <source>
        <dbReference type="SAM" id="MobiDB-lite"/>
    </source>
</evidence>
<dbReference type="GeneID" id="36335833"/>
<evidence type="ECO:0000313" key="6">
    <source>
        <dbReference type="Proteomes" id="UP000019149"/>
    </source>
</evidence>
<feature type="region of interest" description="Disordered" evidence="3">
    <location>
        <begin position="418"/>
        <end position="471"/>
    </location>
</feature>
<organism evidence="5 6">
    <name type="scientific">Echinococcus granulosus</name>
    <name type="common">Hydatid tapeworm</name>
    <dbReference type="NCBI Taxonomy" id="6210"/>
    <lineage>
        <taxon>Eukaryota</taxon>
        <taxon>Metazoa</taxon>
        <taxon>Spiralia</taxon>
        <taxon>Lophotrochozoa</taxon>
        <taxon>Platyhelminthes</taxon>
        <taxon>Cestoda</taxon>
        <taxon>Eucestoda</taxon>
        <taxon>Cyclophyllidea</taxon>
        <taxon>Taeniidae</taxon>
        <taxon>Echinococcus</taxon>
        <taxon>Echinococcus granulosus group</taxon>
    </lineage>
</organism>
<comment type="caution">
    <text evidence="5">The sequence shown here is derived from an EMBL/GenBank/DDBJ whole genome shotgun (WGS) entry which is preliminary data.</text>
</comment>